<sequence length="131" mass="13654">MLLSFSTTIFLASVVVAVSAQSGVFFSAPNCTGTKLQTVDFTNGLVVPSDGAESAQFQFSPSDPIFVTFCELELHSKIVLVLTIGHGLPDTDLTHQHPSSEVILGAGVSDCVNIPENTLSVGVTAFSGPLN</sequence>
<reference evidence="2" key="1">
    <citation type="submission" date="2020-05" db="EMBL/GenBank/DDBJ databases">
        <title>Mycena genomes resolve the evolution of fungal bioluminescence.</title>
        <authorList>
            <person name="Tsai I.J."/>
        </authorList>
    </citation>
    <scope>NUCLEOTIDE SEQUENCE</scope>
    <source>
        <strain evidence="2">CCC161011</strain>
    </source>
</reference>
<name>A0A8H7DBJ5_9AGAR</name>
<comment type="caution">
    <text evidence="2">The sequence shown here is derived from an EMBL/GenBank/DDBJ whole genome shotgun (WGS) entry which is preliminary data.</text>
</comment>
<evidence type="ECO:0000313" key="3">
    <source>
        <dbReference type="Proteomes" id="UP000620124"/>
    </source>
</evidence>
<dbReference type="EMBL" id="JACAZI010000002">
    <property type="protein sequence ID" value="KAF7368395.1"/>
    <property type="molecule type" value="Genomic_DNA"/>
</dbReference>
<keyword evidence="3" id="KW-1185">Reference proteome</keyword>
<gene>
    <name evidence="2" type="ORF">MVEN_00161600</name>
</gene>
<feature type="chain" id="PRO_5034743129" evidence="1">
    <location>
        <begin position="21"/>
        <end position="131"/>
    </location>
</feature>
<dbReference type="Proteomes" id="UP000620124">
    <property type="component" value="Unassembled WGS sequence"/>
</dbReference>
<dbReference type="AlphaFoldDB" id="A0A8H7DBJ5"/>
<evidence type="ECO:0000313" key="2">
    <source>
        <dbReference type="EMBL" id="KAF7368395.1"/>
    </source>
</evidence>
<proteinExistence type="predicted"/>
<evidence type="ECO:0000256" key="1">
    <source>
        <dbReference type="SAM" id="SignalP"/>
    </source>
</evidence>
<organism evidence="2 3">
    <name type="scientific">Mycena venus</name>
    <dbReference type="NCBI Taxonomy" id="2733690"/>
    <lineage>
        <taxon>Eukaryota</taxon>
        <taxon>Fungi</taxon>
        <taxon>Dikarya</taxon>
        <taxon>Basidiomycota</taxon>
        <taxon>Agaricomycotina</taxon>
        <taxon>Agaricomycetes</taxon>
        <taxon>Agaricomycetidae</taxon>
        <taxon>Agaricales</taxon>
        <taxon>Marasmiineae</taxon>
        <taxon>Mycenaceae</taxon>
        <taxon>Mycena</taxon>
    </lineage>
</organism>
<protein>
    <submittedName>
        <fullName evidence="2">Uncharacterized protein</fullName>
    </submittedName>
</protein>
<feature type="signal peptide" evidence="1">
    <location>
        <begin position="1"/>
        <end position="20"/>
    </location>
</feature>
<keyword evidence="1" id="KW-0732">Signal</keyword>
<accession>A0A8H7DBJ5</accession>